<dbReference type="AlphaFoldDB" id="A0AAE1IS83"/>
<sequence length="1027" mass="112723">MSSPNPQIADDTLPSQNPNLVEDQQCEDQQIPHSDSQSSKTLISDNQDPETLTEQNANIPQAVASESENPRDSLVEVQTGTQNVDDVDATSALSPRNADINVSVSDASSRRGPKRKRMGHKRTAQEKKSREKFQVLVETLKPVPFIPAKTLDFTSRETLLRRLGLWDFVHIEFDRSIRTDLVAQLIAGYTPSSRYCYVNGMRIMVNRADLGRALKLPVKKAAVTDDVLETLDLAESISFIEEVVSNWMLLHEDTFIMPTEVLNFTKMIKEGNWEKVDWAGLIWQMVEKELKSPQLVNCYYASHLQQLIKVQREEFLREEPKVEMEVKDEEEEEEEDDYGGGDLKMSGVEDGNGDLKSVGVEDGGGDMKSGGVEDGGGDMKLGGVEDGGGDMKLGGAGDGDGDMKSGGVGDGGGDVKSGGVGDGGRDPKLGGAEDGGYDPKLSGVEDGGGDPKSCGVEDAGSDPKLGGVQDARGDSKLGGVEEGSGDSKMDGVEDGSGDTKMDGVDDGSGDTKIGGIEDGSGDTKMGGVEYGRGDTKMGGDEDGSGDTKMGGDEDGTVDLKMGGADDGSGDLNMGRVDDGSRDLKMDGVEIGDLRMGGINSGPNIELSLGQDNIEKVELEKEQDVGGHIMNIEEFKEKEPRQWLLDRKDNSVVMAIDELKEEEPGQWLLDRKNNADEPFLRQCSFSDANGLDGESNKEEGEGQEGGEDEGEEEEDEEEAEEDEHEAGFHLSSKCVPLEGMSSGGLLQAIETGHMPFNNGIELRDNSIGDFLSSREDAQMISGSSLFNNGHKREIDHDNSNSHHSLNRSNKRPRSDSPWNAKPADFEMCMEQIEHWMEKARMMYAAKEQSCEDLNMHQQLLLNEVQKRDNMIDNLHKANVDESQKRQMEVYRLEKELYMMSNLLDGYRKALKETQKSFAEYRAQCPQADEPLYKDVPGSGGLVLSVMELEKERLKQEEEQRMKQSMIEKKLRDFEGGWTTKLEDHLNGIQLLGDRLLAIEDQVKDLNELNAKRKVSDPPECPPSEEQTA</sequence>
<feature type="compositionally biased region" description="Acidic residues" evidence="2">
    <location>
        <begin position="700"/>
        <end position="723"/>
    </location>
</feature>
<feature type="compositionally biased region" description="Gly residues" evidence="2">
    <location>
        <begin position="366"/>
        <end position="422"/>
    </location>
</feature>
<keyword evidence="4" id="KW-1185">Reference proteome</keyword>
<protein>
    <submittedName>
        <fullName evidence="3">Uncharacterized protein</fullName>
    </submittedName>
</protein>
<feature type="region of interest" description="Disordered" evidence="2">
    <location>
        <begin position="1008"/>
        <end position="1027"/>
    </location>
</feature>
<accession>A0AAE1IS83</accession>
<feature type="region of interest" description="Disordered" evidence="2">
    <location>
        <begin position="683"/>
        <end position="726"/>
    </location>
</feature>
<feature type="compositionally biased region" description="Basic and acidic residues" evidence="2">
    <location>
        <begin position="789"/>
        <end position="799"/>
    </location>
</feature>
<reference evidence="3" key="1">
    <citation type="submission" date="2023-10" db="EMBL/GenBank/DDBJ databases">
        <title>Chromosome-level genome of the transformable northern wattle, Acacia crassicarpa.</title>
        <authorList>
            <person name="Massaro I."/>
            <person name="Sinha N.R."/>
            <person name="Poethig S."/>
            <person name="Leichty A.R."/>
        </authorList>
    </citation>
    <scope>NUCLEOTIDE SEQUENCE</scope>
    <source>
        <strain evidence="3">Acra3RX</strain>
        <tissue evidence="3">Leaf</tissue>
    </source>
</reference>
<organism evidence="3 4">
    <name type="scientific">Acacia crassicarpa</name>
    <name type="common">northern wattle</name>
    <dbReference type="NCBI Taxonomy" id="499986"/>
    <lineage>
        <taxon>Eukaryota</taxon>
        <taxon>Viridiplantae</taxon>
        <taxon>Streptophyta</taxon>
        <taxon>Embryophyta</taxon>
        <taxon>Tracheophyta</taxon>
        <taxon>Spermatophyta</taxon>
        <taxon>Magnoliopsida</taxon>
        <taxon>eudicotyledons</taxon>
        <taxon>Gunneridae</taxon>
        <taxon>Pentapetalae</taxon>
        <taxon>rosids</taxon>
        <taxon>fabids</taxon>
        <taxon>Fabales</taxon>
        <taxon>Fabaceae</taxon>
        <taxon>Caesalpinioideae</taxon>
        <taxon>mimosoid clade</taxon>
        <taxon>Acacieae</taxon>
        <taxon>Acacia</taxon>
    </lineage>
</organism>
<feature type="compositionally biased region" description="Basic residues" evidence="2">
    <location>
        <begin position="111"/>
        <end position="122"/>
    </location>
</feature>
<evidence type="ECO:0000313" key="4">
    <source>
        <dbReference type="Proteomes" id="UP001293593"/>
    </source>
</evidence>
<feature type="coiled-coil region" evidence="1">
    <location>
        <begin position="902"/>
        <end position="962"/>
    </location>
</feature>
<gene>
    <name evidence="3" type="ORF">QN277_008558</name>
</gene>
<comment type="caution">
    <text evidence="3">The sequence shown here is derived from an EMBL/GenBank/DDBJ whole genome shotgun (WGS) entry which is preliminary data.</text>
</comment>
<evidence type="ECO:0000256" key="1">
    <source>
        <dbReference type="SAM" id="Coils"/>
    </source>
</evidence>
<feature type="compositionally biased region" description="Basic and acidic residues" evidence="2">
    <location>
        <begin position="485"/>
        <end position="503"/>
    </location>
</feature>
<feature type="region of interest" description="Disordered" evidence="2">
    <location>
        <begin position="1"/>
        <end position="129"/>
    </location>
</feature>
<dbReference type="EMBL" id="JAWXYG010000013">
    <property type="protein sequence ID" value="KAK4255572.1"/>
    <property type="molecule type" value="Genomic_DNA"/>
</dbReference>
<name>A0AAE1IS83_9FABA</name>
<feature type="compositionally biased region" description="Acidic residues" evidence="2">
    <location>
        <begin position="326"/>
        <end position="339"/>
    </location>
</feature>
<proteinExistence type="predicted"/>
<dbReference type="Proteomes" id="UP001293593">
    <property type="component" value="Unassembled WGS sequence"/>
</dbReference>
<keyword evidence="1" id="KW-0175">Coiled coil</keyword>
<evidence type="ECO:0000313" key="3">
    <source>
        <dbReference type="EMBL" id="KAK4255572.1"/>
    </source>
</evidence>
<dbReference type="PANTHER" id="PTHR35120">
    <property type="entry name" value="HISTONE ACETYLTRANSFERASE KAT6B-LIKE"/>
    <property type="match status" value="1"/>
</dbReference>
<feature type="region of interest" description="Disordered" evidence="2">
    <location>
        <begin position="322"/>
        <end position="583"/>
    </location>
</feature>
<feature type="compositionally biased region" description="Polar residues" evidence="2">
    <location>
        <begin position="27"/>
        <end position="67"/>
    </location>
</feature>
<dbReference type="PANTHER" id="PTHR35120:SF2">
    <property type="entry name" value="AMINOTRANSFERASE-LIKE PLANT MOBILE DOMAIN-CONTAINING PROTEIN"/>
    <property type="match status" value="1"/>
</dbReference>
<evidence type="ECO:0000256" key="2">
    <source>
        <dbReference type="SAM" id="MobiDB-lite"/>
    </source>
</evidence>
<feature type="region of interest" description="Disordered" evidence="2">
    <location>
        <begin position="782"/>
        <end position="820"/>
    </location>
</feature>